<dbReference type="AlphaFoldDB" id="A0A165S6V4"/>
<gene>
    <name evidence="1" type="ORF">Lp19_0463</name>
    <name evidence="2" type="ORF">NAB2_1352</name>
</gene>
<protein>
    <submittedName>
        <fullName evidence="1">Gluconokinase</fullName>
    </submittedName>
</protein>
<dbReference type="InterPro" id="IPR043129">
    <property type="entry name" value="ATPase_NBD"/>
</dbReference>
<proteinExistence type="predicted"/>
<organism evidence="1 4">
    <name type="scientific">Lactiplantibacillus plantarum</name>
    <name type="common">Lactobacillus plantarum</name>
    <dbReference type="NCBI Taxonomy" id="1590"/>
    <lineage>
        <taxon>Bacteria</taxon>
        <taxon>Bacillati</taxon>
        <taxon>Bacillota</taxon>
        <taxon>Bacilli</taxon>
        <taxon>Lactobacillales</taxon>
        <taxon>Lactobacillaceae</taxon>
        <taxon>Lactiplantibacillus</taxon>
    </lineage>
</organism>
<dbReference type="EMBL" id="LUXM01000012">
    <property type="protein sequence ID" value="KZU97779.1"/>
    <property type="molecule type" value="Genomic_DNA"/>
</dbReference>
<evidence type="ECO:0000313" key="2">
    <source>
        <dbReference type="EMBL" id="KZV03718.1"/>
    </source>
</evidence>
<dbReference type="Proteomes" id="UP000076882">
    <property type="component" value="Unassembled WGS sequence"/>
</dbReference>
<dbReference type="PATRIC" id="fig|1590.199.peg.240"/>
<keyword evidence="1" id="KW-0808">Transferase</keyword>
<dbReference type="Gene3D" id="3.30.420.40">
    <property type="match status" value="1"/>
</dbReference>
<keyword evidence="1" id="KW-0418">Kinase</keyword>
<dbReference type="GO" id="GO:0016301">
    <property type="term" value="F:kinase activity"/>
    <property type="evidence" value="ECO:0007669"/>
    <property type="project" value="UniProtKB-KW"/>
</dbReference>
<accession>A0A165S6V4</accession>
<dbReference type="EMBL" id="LUXO01000024">
    <property type="protein sequence ID" value="KZV03718.1"/>
    <property type="molecule type" value="Genomic_DNA"/>
</dbReference>
<evidence type="ECO:0000313" key="3">
    <source>
        <dbReference type="Proteomes" id="UP000076872"/>
    </source>
</evidence>
<dbReference type="SUPFAM" id="SSF53067">
    <property type="entry name" value="Actin-like ATPase domain"/>
    <property type="match status" value="1"/>
</dbReference>
<evidence type="ECO:0000313" key="4">
    <source>
        <dbReference type="Proteomes" id="UP000076882"/>
    </source>
</evidence>
<comment type="caution">
    <text evidence="1">The sequence shown here is derived from an EMBL/GenBank/DDBJ whole genome shotgun (WGS) entry which is preliminary data.</text>
</comment>
<name>A0A165S6V4_LACPN</name>
<evidence type="ECO:0000313" key="1">
    <source>
        <dbReference type="EMBL" id="KZU97779.1"/>
    </source>
</evidence>
<dbReference type="Proteomes" id="UP000076872">
    <property type="component" value="Unassembled WGS sequence"/>
</dbReference>
<sequence>MTYLIGTDLGTTSTKSVLYDHQGHVIASATLATHSIMIP</sequence>
<reference evidence="3 4" key="1">
    <citation type="submission" date="2016-03" db="EMBL/GenBank/DDBJ databases">
        <title>Comparative genomics of 54 Lactobacillus plantarum strains reveals genomic uncoupling from niche constraints.</title>
        <authorList>
            <person name="Martino M.E."/>
        </authorList>
    </citation>
    <scope>NUCLEOTIDE SEQUENCE [LARGE SCALE GENOMIC DNA]</scope>
    <source>
        <strain evidence="1 4">19.1</strain>
        <strain evidence="2 3">NAB2</strain>
    </source>
</reference>